<accession>A0A328FI28</accession>
<dbReference type="InterPro" id="IPR051317">
    <property type="entry name" value="Gfo/Idh/MocA_oxidoreduct"/>
</dbReference>
<dbReference type="AlphaFoldDB" id="A0A328FI28"/>
<dbReference type="Gene3D" id="3.30.360.10">
    <property type="entry name" value="Dihydrodipicolinate Reductase, domain 2"/>
    <property type="match status" value="1"/>
</dbReference>
<feature type="domain" description="Gal80p-like C-terminal" evidence="2">
    <location>
        <begin position="96"/>
        <end position="232"/>
    </location>
</feature>
<dbReference type="Gene3D" id="3.40.50.720">
    <property type="entry name" value="NAD(P)-binding Rossmann-like Domain"/>
    <property type="match status" value="1"/>
</dbReference>
<dbReference type="InterPro" id="IPR036291">
    <property type="entry name" value="NAD(P)-bd_dom_sf"/>
</dbReference>
<dbReference type="InterPro" id="IPR000683">
    <property type="entry name" value="Gfo/Idh/MocA-like_OxRdtase_N"/>
</dbReference>
<sequence>MKNIIRIEFIGLNPDSHCASMSHFPVLRSLGDKFTVVGVANSTKDSARRTADALCLSHAFDNVHALVNSPEIDLVVVTVKVPHHLELVTAALEIEHLGKLIADGYVGKVLSTTIVDSGGNWADETIEDLYYLFDKKNGATMLTIPLAHTLAAVKDVLGDFGPLFSRFVSRFDTVKVTETGETRKKTAADQIMIHGTLESGAAVSSHYRGGVSRGTNLLWEINGTKGDIQVTGEIGHAQMIQLTVKGAREVEKELMPLMPAASLYEGWPESVTVRNVARIYSRLYDDIYNGTRTAPSFQDAVILHELIDRIEHAAVA</sequence>
<feature type="domain" description="Gfo/Idh/MocA-like oxidoreductase N-terminal" evidence="1">
    <location>
        <begin position="22"/>
        <end position="93"/>
    </location>
</feature>
<dbReference type="Proteomes" id="UP000248798">
    <property type="component" value="Unassembled WGS sequence"/>
</dbReference>
<dbReference type="Pfam" id="PF01408">
    <property type="entry name" value="GFO_IDH_MocA"/>
    <property type="match status" value="1"/>
</dbReference>
<evidence type="ECO:0000259" key="2">
    <source>
        <dbReference type="Pfam" id="PF22685"/>
    </source>
</evidence>
<dbReference type="EMBL" id="QLNI01000002">
    <property type="protein sequence ID" value="RAM03796.1"/>
    <property type="molecule type" value="Genomic_DNA"/>
</dbReference>
<dbReference type="SUPFAM" id="SSF51735">
    <property type="entry name" value="NAD(P)-binding Rossmann-fold domains"/>
    <property type="match status" value="1"/>
</dbReference>
<evidence type="ECO:0000313" key="5">
    <source>
        <dbReference type="Proteomes" id="UP000248798"/>
    </source>
</evidence>
<evidence type="ECO:0000313" key="6">
    <source>
        <dbReference type="Proteomes" id="UP000293902"/>
    </source>
</evidence>
<evidence type="ECO:0000313" key="3">
    <source>
        <dbReference type="EMBL" id="QBH14764.1"/>
    </source>
</evidence>
<evidence type="ECO:0000313" key="4">
    <source>
        <dbReference type="EMBL" id="RAM03796.1"/>
    </source>
</evidence>
<dbReference type="OrthoDB" id="9793050at2"/>
<organism evidence="4 5">
    <name type="scientific">Desulfobacter hydrogenophilus</name>
    <dbReference type="NCBI Taxonomy" id="2291"/>
    <lineage>
        <taxon>Bacteria</taxon>
        <taxon>Pseudomonadati</taxon>
        <taxon>Thermodesulfobacteriota</taxon>
        <taxon>Desulfobacteria</taxon>
        <taxon>Desulfobacterales</taxon>
        <taxon>Desulfobacteraceae</taxon>
        <taxon>Desulfobacter</taxon>
    </lineage>
</organism>
<proteinExistence type="predicted"/>
<dbReference type="InterPro" id="IPR055080">
    <property type="entry name" value="Gal80p-like_C"/>
</dbReference>
<dbReference type="EMBL" id="CP036313">
    <property type="protein sequence ID" value="QBH14764.1"/>
    <property type="molecule type" value="Genomic_DNA"/>
</dbReference>
<dbReference type="RefSeq" id="WP_111953106.1">
    <property type="nucleotide sequence ID" value="NZ_CP036313.1"/>
</dbReference>
<protein>
    <submittedName>
        <fullName evidence="4">Gfo/Idh/MocA family oxidoreductase</fullName>
    </submittedName>
</protein>
<keyword evidence="6" id="KW-1185">Reference proteome</keyword>
<dbReference type="GO" id="GO:0000166">
    <property type="term" value="F:nucleotide binding"/>
    <property type="evidence" value="ECO:0007669"/>
    <property type="project" value="InterPro"/>
</dbReference>
<dbReference type="PANTHER" id="PTHR43708:SF1">
    <property type="entry name" value="GALACTOSE_LACTOSE METABOLISM REGULATORY PROTEIN GAL80"/>
    <property type="match status" value="1"/>
</dbReference>
<dbReference type="Proteomes" id="UP000293902">
    <property type="component" value="Chromosome"/>
</dbReference>
<name>A0A328FI28_9BACT</name>
<dbReference type="Pfam" id="PF22685">
    <property type="entry name" value="Gal80p_C-like"/>
    <property type="match status" value="1"/>
</dbReference>
<gene>
    <name evidence="4" type="ORF">DO021_01725</name>
    <name evidence="3" type="ORF">EYB58_18690</name>
</gene>
<dbReference type="PANTHER" id="PTHR43708">
    <property type="entry name" value="CONSERVED EXPRESSED OXIDOREDUCTASE (EUROFUNG)"/>
    <property type="match status" value="1"/>
</dbReference>
<dbReference type="SUPFAM" id="SSF55347">
    <property type="entry name" value="Glyceraldehyde-3-phosphate dehydrogenase-like, C-terminal domain"/>
    <property type="match status" value="1"/>
</dbReference>
<evidence type="ECO:0000259" key="1">
    <source>
        <dbReference type="Pfam" id="PF01408"/>
    </source>
</evidence>
<reference evidence="3 6" key="2">
    <citation type="submission" date="2019-02" db="EMBL/GenBank/DDBJ databases">
        <title>Complete genome sequence of Desulfobacter hydrogenophilus AcRS1.</title>
        <authorList>
            <person name="Marietou A."/>
            <person name="Lund M.B."/>
            <person name="Marshall I.P.G."/>
            <person name="Schreiber L."/>
            <person name="Jorgensen B."/>
        </authorList>
    </citation>
    <scope>NUCLEOTIDE SEQUENCE [LARGE SCALE GENOMIC DNA]</scope>
    <source>
        <strain evidence="3 6">AcRS1</strain>
    </source>
</reference>
<reference evidence="4 5" key="1">
    <citation type="submission" date="2018-06" db="EMBL/GenBank/DDBJ databases">
        <title>Complete Genome Sequence of Desulfobacter hydrogenophilus (DSM3380).</title>
        <authorList>
            <person name="Marietou A."/>
            <person name="Schreiber L."/>
            <person name="Marshall I."/>
            <person name="Jorgensen B."/>
        </authorList>
    </citation>
    <scope>NUCLEOTIDE SEQUENCE [LARGE SCALE GENOMIC DNA]</scope>
    <source>
        <strain evidence="4 5">DSM 3380</strain>
    </source>
</reference>